<dbReference type="PANTHER" id="PTHR42866">
    <property type="entry name" value="3-DEOXY-MANNO-OCTULOSONATE CYTIDYLYLTRANSFERASE"/>
    <property type="match status" value="1"/>
</dbReference>
<organism evidence="1 2">
    <name type="scientific">Candidatus Planktophila vernalis</name>
    <dbReference type="NCBI Taxonomy" id="1884907"/>
    <lineage>
        <taxon>Bacteria</taxon>
        <taxon>Bacillati</taxon>
        <taxon>Actinomycetota</taxon>
        <taxon>Actinomycetes</taxon>
        <taxon>Candidatus Nanopelagicales</taxon>
        <taxon>Candidatus Nanopelagicaceae</taxon>
        <taxon>Candidatus Planktophila</taxon>
    </lineage>
</organism>
<evidence type="ECO:0000313" key="2">
    <source>
        <dbReference type="Proteomes" id="UP000217186"/>
    </source>
</evidence>
<sequence>MGEEKLKIVAIVQARIGSKRFPEKVLAEINKMPMILRQLSRISRSSMIKEIIIAIPEGTQNSGLARILQESGYRVIRGPENNVLERFLKVITESEPDICIRLTADCPLVMPEIIDEMLGKFLKLKPDYLSNTVHPTFPDGLDIEIFKPKALIELSKLQLKEYEKEHVTIGFHNRQDQFQVVNFHASENHSSFRWTVDYEEDLLFVREVYGHFAGSEDVFSYSDVLDWVDSSKAHESLMSSHKRNESLAKQRDGLIDEI</sequence>
<dbReference type="InterPro" id="IPR029044">
    <property type="entry name" value="Nucleotide-diphossugar_trans"/>
</dbReference>
<accession>A0A249KUY9</accession>
<dbReference type="KEGG" id="pvn:A7sIIA15_06710"/>
<evidence type="ECO:0000313" key="1">
    <source>
        <dbReference type="EMBL" id="ASY20515.1"/>
    </source>
</evidence>
<proteinExistence type="predicted"/>
<dbReference type="GO" id="GO:0005829">
    <property type="term" value="C:cytosol"/>
    <property type="evidence" value="ECO:0007669"/>
    <property type="project" value="TreeGrafter"/>
</dbReference>
<keyword evidence="2" id="KW-1185">Reference proteome</keyword>
<dbReference type="InterPro" id="IPR003329">
    <property type="entry name" value="Cytidylyl_trans"/>
</dbReference>
<dbReference type="Proteomes" id="UP000217186">
    <property type="component" value="Chromosome"/>
</dbReference>
<dbReference type="Gene3D" id="3.90.550.10">
    <property type="entry name" value="Spore Coat Polysaccharide Biosynthesis Protein SpsA, Chain A"/>
    <property type="match status" value="1"/>
</dbReference>
<dbReference type="EMBL" id="CP016776">
    <property type="protein sequence ID" value="ASY20515.1"/>
    <property type="molecule type" value="Genomic_DNA"/>
</dbReference>
<reference evidence="1 2" key="1">
    <citation type="submission" date="2016-07" db="EMBL/GenBank/DDBJ databases">
        <title>High microdiversification within the ubiquitous acI lineage of Actinobacteria.</title>
        <authorList>
            <person name="Neuenschwander S.M."/>
            <person name="Salcher M."/>
            <person name="Ghai R."/>
            <person name="Pernthaler J."/>
        </authorList>
    </citation>
    <scope>NUCLEOTIDE SEQUENCE [LARGE SCALE GENOMIC DNA]</scope>
    <source>
        <strain evidence="1">MMS-IIA-15</strain>
    </source>
</reference>
<dbReference type="PANTHER" id="PTHR42866:SF1">
    <property type="entry name" value="SPORE COAT POLYSACCHARIDE BIOSYNTHESIS PROTEIN SPSF"/>
    <property type="match status" value="1"/>
</dbReference>
<protein>
    <submittedName>
        <fullName evidence="1">Spore coat polysaccharide biosynthesis protein SpsF</fullName>
    </submittedName>
</protein>
<name>A0A249KUY9_9ACTN</name>
<gene>
    <name evidence="1" type="ORF">A7sIIA15_06710</name>
</gene>
<dbReference type="Pfam" id="PF02348">
    <property type="entry name" value="CTP_transf_3"/>
    <property type="match status" value="1"/>
</dbReference>
<dbReference type="AlphaFoldDB" id="A0A249KUY9"/>
<dbReference type="SUPFAM" id="SSF53448">
    <property type="entry name" value="Nucleotide-diphospho-sugar transferases"/>
    <property type="match status" value="1"/>
</dbReference>
<dbReference type="CDD" id="cd02518">
    <property type="entry name" value="GT2_SpsF"/>
    <property type="match status" value="1"/>
</dbReference>